<feature type="chain" id="PRO_5034227856" evidence="1">
    <location>
        <begin position="20"/>
        <end position="144"/>
    </location>
</feature>
<sequence length="144" mass="15192">MVKIDFTLLALATLGPTLGAAYPTVADGQDAPDLVARQSSRFTCNYSSSERARATTVAACVDSIAAYGKDGKVCPAGGYRVICKKFPSIHVTVNDGGQSRAPCAKWARDLGAFLDRCTDDRGTVRGSVLVFHSTGSYQINVRGA</sequence>
<name>A0A8H4T138_9HYPO</name>
<dbReference type="Proteomes" id="UP000604273">
    <property type="component" value="Unassembled WGS sequence"/>
</dbReference>
<gene>
    <name evidence="2" type="ORF">FGADI_8942</name>
</gene>
<dbReference type="EMBL" id="JABFAI010000239">
    <property type="protein sequence ID" value="KAF4949374.1"/>
    <property type="molecule type" value="Genomic_DNA"/>
</dbReference>
<comment type="caution">
    <text evidence="2">The sequence shown here is derived from an EMBL/GenBank/DDBJ whole genome shotgun (WGS) entry which is preliminary data.</text>
</comment>
<reference evidence="2" key="1">
    <citation type="journal article" date="2020" name="BMC Genomics">
        <title>Correction to: Identification and distribution of gene clusters required for synthesis of sphingolipid metabolism inhibitors in diverse species of the filamentous fungus Fusarium.</title>
        <authorList>
            <person name="Kim H.S."/>
            <person name="Lohmar J.M."/>
            <person name="Busman M."/>
            <person name="Brown D.W."/>
            <person name="Naumann T.A."/>
            <person name="Divon H.H."/>
            <person name="Lysoe E."/>
            <person name="Uhlig S."/>
            <person name="Proctor R.H."/>
        </authorList>
    </citation>
    <scope>NUCLEOTIDE SEQUENCE</scope>
    <source>
        <strain evidence="2">NRRL 45417</strain>
    </source>
</reference>
<organism evidence="2 3">
    <name type="scientific">Fusarium gaditjirri</name>
    <dbReference type="NCBI Taxonomy" id="282569"/>
    <lineage>
        <taxon>Eukaryota</taxon>
        <taxon>Fungi</taxon>
        <taxon>Dikarya</taxon>
        <taxon>Ascomycota</taxon>
        <taxon>Pezizomycotina</taxon>
        <taxon>Sordariomycetes</taxon>
        <taxon>Hypocreomycetidae</taxon>
        <taxon>Hypocreales</taxon>
        <taxon>Nectriaceae</taxon>
        <taxon>Fusarium</taxon>
        <taxon>Fusarium nisikadoi species complex</taxon>
    </lineage>
</organism>
<dbReference type="AlphaFoldDB" id="A0A8H4T138"/>
<evidence type="ECO:0000313" key="3">
    <source>
        <dbReference type="Proteomes" id="UP000604273"/>
    </source>
</evidence>
<feature type="signal peptide" evidence="1">
    <location>
        <begin position="1"/>
        <end position="19"/>
    </location>
</feature>
<reference evidence="2" key="2">
    <citation type="submission" date="2020-05" db="EMBL/GenBank/DDBJ databases">
        <authorList>
            <person name="Kim H.-S."/>
            <person name="Proctor R.H."/>
            <person name="Brown D.W."/>
        </authorList>
    </citation>
    <scope>NUCLEOTIDE SEQUENCE</scope>
    <source>
        <strain evidence="2">NRRL 45417</strain>
    </source>
</reference>
<evidence type="ECO:0000256" key="1">
    <source>
        <dbReference type="SAM" id="SignalP"/>
    </source>
</evidence>
<keyword evidence="1" id="KW-0732">Signal</keyword>
<proteinExistence type="predicted"/>
<evidence type="ECO:0000313" key="2">
    <source>
        <dbReference type="EMBL" id="KAF4949374.1"/>
    </source>
</evidence>
<dbReference type="OrthoDB" id="5066204at2759"/>
<protein>
    <submittedName>
        <fullName evidence="2">Uncharacterized protein</fullName>
    </submittedName>
</protein>
<keyword evidence="3" id="KW-1185">Reference proteome</keyword>
<accession>A0A8H4T138</accession>